<protein>
    <submittedName>
        <fullName evidence="2">Alpha/beta hydrolase</fullName>
    </submittedName>
</protein>
<dbReference type="InterPro" id="IPR000073">
    <property type="entry name" value="AB_hydrolase_1"/>
</dbReference>
<evidence type="ECO:0000313" key="3">
    <source>
        <dbReference type="Proteomes" id="UP000642993"/>
    </source>
</evidence>
<evidence type="ECO:0000259" key="1">
    <source>
        <dbReference type="Pfam" id="PF12697"/>
    </source>
</evidence>
<dbReference type="PANTHER" id="PTHR43194:SF2">
    <property type="entry name" value="PEROXISOMAL MEMBRANE PROTEIN LPX1"/>
    <property type="match status" value="1"/>
</dbReference>
<dbReference type="RefSeq" id="WP_192039743.1">
    <property type="nucleotide sequence ID" value="NZ_JACYWE010000007.1"/>
</dbReference>
<reference evidence="2" key="1">
    <citation type="submission" date="2020-09" db="EMBL/GenBank/DDBJ databases">
        <title>Hoyosella lacisalsi sp. nov., a halotolerant actinobacterium isolated from soil of Lake Gudzhirganskoe.</title>
        <authorList>
            <person name="Yang Q."/>
            <person name="Guo P.Y."/>
            <person name="Liu S.W."/>
            <person name="Li F.N."/>
            <person name="Sun C.H."/>
        </authorList>
    </citation>
    <scope>NUCLEOTIDE SEQUENCE</scope>
    <source>
        <strain evidence="2">G463</strain>
    </source>
</reference>
<dbReference type="InterPro" id="IPR050228">
    <property type="entry name" value="Carboxylesterase_BioH"/>
</dbReference>
<dbReference type="EMBL" id="JACYWE010000007">
    <property type="protein sequence ID" value="MBD8507304.1"/>
    <property type="molecule type" value="Genomic_DNA"/>
</dbReference>
<dbReference type="InterPro" id="IPR029058">
    <property type="entry name" value="AB_hydrolase_fold"/>
</dbReference>
<proteinExistence type="predicted"/>
<sequence>MLVDHGGDGGPILLLHGLMGRGRTWLPCLPWLRRHGRVHTYDAPHHRGTSSGRIVAEGGAITTEAFVNDIATILAEWQEPAILIGHSMGGLHAWCTAAEHPDAVRAIVVEDMCPDYRGRTTQPWDAWFASWPTEFTDENEVLDMFGPVAGRYFLDSFDRTATGWRLHGHIATWRAIANHWGTRDYWRQWEDVRCPALLVEGEHTLTIPGQMSDMASVQRASWTDYLKVPGAGHLIHDEAPDEYRGAVEAFLSALPARGRGVSGPGWR</sequence>
<feature type="domain" description="AB hydrolase-1" evidence="1">
    <location>
        <begin position="12"/>
        <end position="243"/>
    </location>
</feature>
<accession>A0A927PMU4</accession>
<dbReference type="Proteomes" id="UP000642993">
    <property type="component" value="Unassembled WGS sequence"/>
</dbReference>
<dbReference type="Gene3D" id="3.40.50.1820">
    <property type="entry name" value="alpha/beta hydrolase"/>
    <property type="match status" value="1"/>
</dbReference>
<name>A0A927PMU4_9ACTN</name>
<gene>
    <name evidence="2" type="ORF">HT102_12495</name>
</gene>
<dbReference type="GO" id="GO:0016787">
    <property type="term" value="F:hydrolase activity"/>
    <property type="evidence" value="ECO:0007669"/>
    <property type="project" value="UniProtKB-KW"/>
</dbReference>
<dbReference type="Pfam" id="PF12697">
    <property type="entry name" value="Abhydrolase_6"/>
    <property type="match status" value="1"/>
</dbReference>
<comment type="caution">
    <text evidence="2">The sequence shown here is derived from an EMBL/GenBank/DDBJ whole genome shotgun (WGS) entry which is preliminary data.</text>
</comment>
<organism evidence="2 3">
    <name type="scientific">Lolliginicoccus lacisalsi</name>
    <dbReference type="NCBI Taxonomy" id="2742202"/>
    <lineage>
        <taxon>Bacteria</taxon>
        <taxon>Bacillati</taxon>
        <taxon>Actinomycetota</taxon>
        <taxon>Actinomycetes</taxon>
        <taxon>Mycobacteriales</taxon>
        <taxon>Hoyosellaceae</taxon>
        <taxon>Lolliginicoccus</taxon>
    </lineage>
</organism>
<keyword evidence="3" id="KW-1185">Reference proteome</keyword>
<dbReference type="SUPFAM" id="SSF53474">
    <property type="entry name" value="alpha/beta-Hydrolases"/>
    <property type="match status" value="1"/>
</dbReference>
<evidence type="ECO:0000313" key="2">
    <source>
        <dbReference type="EMBL" id="MBD8507304.1"/>
    </source>
</evidence>
<dbReference type="AlphaFoldDB" id="A0A927PMU4"/>
<keyword evidence="2" id="KW-0378">Hydrolase</keyword>
<dbReference type="PANTHER" id="PTHR43194">
    <property type="entry name" value="HYDROLASE ALPHA/BETA FOLD FAMILY"/>
    <property type="match status" value="1"/>
</dbReference>